<evidence type="ECO:0000313" key="17">
    <source>
        <dbReference type="Proteomes" id="UP001348817"/>
    </source>
</evidence>
<keyword evidence="6 13" id="KW-0949">S-adenosyl-L-methionine</keyword>
<dbReference type="Gene3D" id="3.20.20.70">
    <property type="entry name" value="Aldolase class I"/>
    <property type="match status" value="1"/>
</dbReference>
<keyword evidence="9 13" id="KW-0093">Biotin biosynthesis</keyword>
<evidence type="ECO:0000256" key="10">
    <source>
        <dbReference type="ARBA" id="ARBA00023004"/>
    </source>
</evidence>
<dbReference type="HAMAP" id="MF_01694">
    <property type="entry name" value="BioB"/>
    <property type="match status" value="1"/>
</dbReference>
<comment type="similarity">
    <text evidence="2 13">Belongs to the radical SAM superfamily. Biotin synthase family.</text>
</comment>
<evidence type="ECO:0000256" key="12">
    <source>
        <dbReference type="ARBA" id="ARBA00051157"/>
    </source>
</evidence>
<proteinExistence type="inferred from homology"/>
<dbReference type="InterPro" id="IPR024177">
    <property type="entry name" value="Biotin_synthase"/>
</dbReference>
<dbReference type="GO" id="GO:0009102">
    <property type="term" value="P:biotin biosynthetic process"/>
    <property type="evidence" value="ECO:0007669"/>
    <property type="project" value="UniProtKB-UniRule"/>
</dbReference>
<dbReference type="PANTHER" id="PTHR22976">
    <property type="entry name" value="BIOTIN SYNTHASE"/>
    <property type="match status" value="1"/>
</dbReference>
<evidence type="ECO:0000256" key="4">
    <source>
        <dbReference type="ARBA" id="ARBA00022485"/>
    </source>
</evidence>
<comment type="subunit">
    <text evidence="13">Homodimer.</text>
</comment>
<feature type="binding site" evidence="13 14">
    <location>
        <position position="88"/>
    </location>
    <ligand>
        <name>[4Fe-4S] cluster</name>
        <dbReference type="ChEBI" id="CHEBI:49883"/>
        <note>4Fe-4S-S-AdoMet</note>
    </ligand>
</feature>
<accession>A0AAU9CJ81</accession>
<feature type="domain" description="Radical SAM core" evidence="15">
    <location>
        <begin position="69"/>
        <end position="297"/>
    </location>
</feature>
<dbReference type="SFLD" id="SFLDG01060">
    <property type="entry name" value="BATS_domain_containing"/>
    <property type="match status" value="1"/>
</dbReference>
<evidence type="ECO:0000256" key="3">
    <source>
        <dbReference type="ARBA" id="ARBA00012236"/>
    </source>
</evidence>
<keyword evidence="10 13" id="KW-0408">Iron</keyword>
<evidence type="ECO:0000259" key="15">
    <source>
        <dbReference type="PROSITE" id="PS51918"/>
    </source>
</evidence>
<dbReference type="Pfam" id="PF04055">
    <property type="entry name" value="Radical_SAM"/>
    <property type="match status" value="1"/>
</dbReference>
<feature type="binding site" evidence="13 14">
    <location>
        <position position="220"/>
    </location>
    <ligand>
        <name>[2Fe-2S] cluster</name>
        <dbReference type="ChEBI" id="CHEBI:190135"/>
    </ligand>
</feature>
<keyword evidence="7 13" id="KW-0001">2Fe-2S</keyword>
<dbReference type="GO" id="GO:0051537">
    <property type="term" value="F:2 iron, 2 sulfur cluster binding"/>
    <property type="evidence" value="ECO:0007669"/>
    <property type="project" value="UniProtKB-KW"/>
</dbReference>
<feature type="binding site" evidence="13 14">
    <location>
        <position position="91"/>
    </location>
    <ligand>
        <name>[4Fe-4S] cluster</name>
        <dbReference type="ChEBI" id="CHEBI:49883"/>
        <note>4Fe-4S-S-AdoMet</note>
    </ligand>
</feature>
<comment type="catalytic activity">
    <reaction evidence="12 13">
        <text>(4R,5S)-dethiobiotin + (sulfur carrier)-SH + 2 reduced [2Fe-2S]-[ferredoxin] + 2 S-adenosyl-L-methionine = (sulfur carrier)-H + biotin + 2 5'-deoxyadenosine + 2 L-methionine + 2 oxidized [2Fe-2S]-[ferredoxin]</text>
        <dbReference type="Rhea" id="RHEA:22060"/>
        <dbReference type="Rhea" id="RHEA-COMP:10000"/>
        <dbReference type="Rhea" id="RHEA-COMP:10001"/>
        <dbReference type="Rhea" id="RHEA-COMP:14737"/>
        <dbReference type="Rhea" id="RHEA-COMP:14739"/>
        <dbReference type="ChEBI" id="CHEBI:17319"/>
        <dbReference type="ChEBI" id="CHEBI:29917"/>
        <dbReference type="ChEBI" id="CHEBI:33737"/>
        <dbReference type="ChEBI" id="CHEBI:33738"/>
        <dbReference type="ChEBI" id="CHEBI:57586"/>
        <dbReference type="ChEBI" id="CHEBI:57844"/>
        <dbReference type="ChEBI" id="CHEBI:59789"/>
        <dbReference type="ChEBI" id="CHEBI:64428"/>
        <dbReference type="ChEBI" id="CHEBI:149473"/>
        <dbReference type="EC" id="2.8.1.6"/>
    </reaction>
</comment>
<dbReference type="SUPFAM" id="SSF102114">
    <property type="entry name" value="Radical SAM enzymes"/>
    <property type="match status" value="1"/>
</dbReference>
<comment type="pathway">
    <text evidence="1 13">Cofactor biosynthesis; biotin biosynthesis; biotin from 7,8-diaminononanoate: step 2/2.</text>
</comment>
<protein>
    <recommendedName>
        <fullName evidence="3 13">Biotin synthase</fullName>
        <ecNumber evidence="3 13">2.8.1.6</ecNumber>
    </recommendedName>
</protein>
<feature type="binding site" evidence="13 14">
    <location>
        <position position="292"/>
    </location>
    <ligand>
        <name>[2Fe-2S] cluster</name>
        <dbReference type="ChEBI" id="CHEBI:190135"/>
    </ligand>
</feature>
<dbReference type="GO" id="GO:0004076">
    <property type="term" value="F:biotin synthase activity"/>
    <property type="evidence" value="ECO:0007669"/>
    <property type="project" value="UniProtKB-UniRule"/>
</dbReference>
<evidence type="ECO:0000256" key="13">
    <source>
        <dbReference type="HAMAP-Rule" id="MF_01694"/>
    </source>
</evidence>
<dbReference type="CDD" id="cd01335">
    <property type="entry name" value="Radical_SAM"/>
    <property type="match status" value="1"/>
</dbReference>
<evidence type="ECO:0000256" key="7">
    <source>
        <dbReference type="ARBA" id="ARBA00022714"/>
    </source>
</evidence>
<dbReference type="KEGG" id="fax:FUAX_14180"/>
<dbReference type="PROSITE" id="PS51918">
    <property type="entry name" value="RADICAL_SAM"/>
    <property type="match status" value="1"/>
</dbReference>
<dbReference type="SFLD" id="SFLDF00272">
    <property type="entry name" value="biotin_synthase"/>
    <property type="match status" value="1"/>
</dbReference>
<reference evidence="16 17" key="1">
    <citation type="submission" date="2021-12" db="EMBL/GenBank/DDBJ databases">
        <title>Genome sequencing of bacteria with rrn-lacking chromosome and rrn-plasmid.</title>
        <authorList>
            <person name="Anda M."/>
            <person name="Iwasaki W."/>
        </authorList>
    </citation>
    <scope>NUCLEOTIDE SEQUENCE [LARGE SCALE GENOMIC DNA]</scope>
    <source>
        <strain evidence="16 17">DSM 100852</strain>
    </source>
</reference>
<dbReference type="InterPro" id="IPR007197">
    <property type="entry name" value="rSAM"/>
</dbReference>
<dbReference type="Pfam" id="PF06968">
    <property type="entry name" value="BATS"/>
    <property type="match status" value="1"/>
</dbReference>
<evidence type="ECO:0000256" key="1">
    <source>
        <dbReference type="ARBA" id="ARBA00004942"/>
    </source>
</evidence>
<evidence type="ECO:0000256" key="2">
    <source>
        <dbReference type="ARBA" id="ARBA00010765"/>
    </source>
</evidence>
<comment type="cofactor">
    <cofactor evidence="14">
        <name>[2Fe-2S] cluster</name>
        <dbReference type="ChEBI" id="CHEBI:190135"/>
    </cofactor>
    <text evidence="14">Binds 1 [2Fe-2S] cluster. The cluster is coordinated with 3 cysteines and 1 arginine.</text>
</comment>
<dbReference type="PANTHER" id="PTHR22976:SF2">
    <property type="entry name" value="BIOTIN SYNTHASE, MITOCHONDRIAL"/>
    <property type="match status" value="1"/>
</dbReference>
<comment type="cofactor">
    <cofactor evidence="13 14">
        <name>[4Fe-4S] cluster</name>
        <dbReference type="ChEBI" id="CHEBI:49883"/>
    </cofactor>
    <text evidence="13 14">Binds 1 [4Fe-4S] cluster. The cluster is coordinated with 3 cysteines and an exchangeable S-adenosyl-L-methionine.</text>
</comment>
<dbReference type="GO" id="GO:0051539">
    <property type="term" value="F:4 iron, 4 sulfur cluster binding"/>
    <property type="evidence" value="ECO:0007669"/>
    <property type="project" value="UniProtKB-KW"/>
</dbReference>
<dbReference type="InterPro" id="IPR010722">
    <property type="entry name" value="BATS_dom"/>
</dbReference>
<dbReference type="SMART" id="SM00876">
    <property type="entry name" value="BATS"/>
    <property type="match status" value="1"/>
</dbReference>
<evidence type="ECO:0000256" key="5">
    <source>
        <dbReference type="ARBA" id="ARBA00022679"/>
    </source>
</evidence>
<organism evidence="16 17">
    <name type="scientific">Fulvitalea axinellae</name>
    <dbReference type="NCBI Taxonomy" id="1182444"/>
    <lineage>
        <taxon>Bacteria</taxon>
        <taxon>Pseudomonadati</taxon>
        <taxon>Bacteroidota</taxon>
        <taxon>Cytophagia</taxon>
        <taxon>Cytophagales</taxon>
        <taxon>Persicobacteraceae</taxon>
        <taxon>Fulvitalea</taxon>
    </lineage>
</organism>
<sequence length="359" mass="40346">MGAGTEQARKLISDAGASRVFYFIKEIIMSQAEIRNDWTKTEISEIFHSPIMELAFRAASVHRKFHNPNEVQVCTLLSVKTGGCSEDCKYCSQSVRYDTGLKVERLLEHEQVMEKANMAKENGSTRFCMGSAWRNIRDNRDFDRVLEMVKGVNAMGMEVCCTLGMLTEEQAQKLRDAGLFAYNHNLDTSREYYEEVITTRSYDDRLETIDNVRKAGIAVCSGGIIGLGESEDDRISMLWTLSNMEKHPESVPVNALVPVEGTPMEGNKRVSVWDMIRMISTARIIMPQSNIRLSAGRNEMPTSEQALCFMAGANSIFAGDKLLTTPNPNFSNDQEMFDLLGLEPKEAFKEAKHYDVSVS</sequence>
<keyword evidence="4 13" id="KW-0004">4Fe-4S</keyword>
<evidence type="ECO:0000256" key="14">
    <source>
        <dbReference type="PIRSR" id="PIRSR001619-1"/>
    </source>
</evidence>
<dbReference type="AlphaFoldDB" id="A0AAU9CJ81"/>
<dbReference type="InterPro" id="IPR013785">
    <property type="entry name" value="Aldolase_TIM"/>
</dbReference>
<keyword evidence="8 13" id="KW-0479">Metal-binding</keyword>
<evidence type="ECO:0000256" key="6">
    <source>
        <dbReference type="ARBA" id="ARBA00022691"/>
    </source>
</evidence>
<evidence type="ECO:0000256" key="9">
    <source>
        <dbReference type="ARBA" id="ARBA00022756"/>
    </source>
</evidence>
<dbReference type="InterPro" id="IPR058240">
    <property type="entry name" value="rSAM_sf"/>
</dbReference>
<dbReference type="InterPro" id="IPR006638">
    <property type="entry name" value="Elp3/MiaA/NifB-like_rSAM"/>
</dbReference>
<evidence type="ECO:0000313" key="16">
    <source>
        <dbReference type="EMBL" id="BDD08986.1"/>
    </source>
</evidence>
<dbReference type="Proteomes" id="UP001348817">
    <property type="component" value="Chromosome"/>
</dbReference>
<dbReference type="SMART" id="SM00729">
    <property type="entry name" value="Elp3"/>
    <property type="match status" value="1"/>
</dbReference>
<gene>
    <name evidence="13 16" type="primary">bioB</name>
    <name evidence="16" type="ORF">FUAX_14180</name>
</gene>
<dbReference type="FunFam" id="3.20.20.70:FF:000011">
    <property type="entry name" value="Biotin synthase"/>
    <property type="match status" value="1"/>
</dbReference>
<dbReference type="InterPro" id="IPR002684">
    <property type="entry name" value="Biotin_synth/BioAB"/>
</dbReference>
<feature type="binding site" evidence="13 14">
    <location>
        <position position="160"/>
    </location>
    <ligand>
        <name>[2Fe-2S] cluster</name>
        <dbReference type="ChEBI" id="CHEBI:190135"/>
    </ligand>
</feature>
<feature type="binding site" evidence="13 14">
    <location>
        <position position="84"/>
    </location>
    <ligand>
        <name>[4Fe-4S] cluster</name>
        <dbReference type="ChEBI" id="CHEBI:49883"/>
        <note>4Fe-4S-S-AdoMet</note>
    </ligand>
</feature>
<dbReference type="NCBIfam" id="TIGR00433">
    <property type="entry name" value="bioB"/>
    <property type="match status" value="1"/>
</dbReference>
<dbReference type="EC" id="2.8.1.6" evidence="3 13"/>
<evidence type="ECO:0000256" key="8">
    <source>
        <dbReference type="ARBA" id="ARBA00022723"/>
    </source>
</evidence>
<name>A0AAU9CJ81_9BACT</name>
<evidence type="ECO:0000256" key="11">
    <source>
        <dbReference type="ARBA" id="ARBA00023014"/>
    </source>
</evidence>
<dbReference type="SFLD" id="SFLDS00029">
    <property type="entry name" value="Radical_SAM"/>
    <property type="match status" value="1"/>
</dbReference>
<dbReference type="EMBL" id="AP025314">
    <property type="protein sequence ID" value="BDD08986.1"/>
    <property type="molecule type" value="Genomic_DNA"/>
</dbReference>
<comment type="function">
    <text evidence="13">Catalyzes the conversion of dethiobiotin (DTB) to biotin by the insertion of a sulfur atom into dethiobiotin via a radical-based mechanism.</text>
</comment>
<feature type="binding site" evidence="13 14">
    <location>
        <position position="128"/>
    </location>
    <ligand>
        <name>[2Fe-2S] cluster</name>
        <dbReference type="ChEBI" id="CHEBI:190135"/>
    </ligand>
</feature>
<comment type="cofactor">
    <cofactor evidence="13">
        <name>[2Fe-2S] cluster</name>
        <dbReference type="ChEBI" id="CHEBI:190135"/>
    </cofactor>
    <text evidence="13">Binds 1 [2Fe-2S] cluster. The cluster is coordinated with 3 cysteines and 1 arginine.</text>
</comment>
<keyword evidence="17" id="KW-1185">Reference proteome</keyword>
<dbReference type="PIRSF" id="PIRSF001619">
    <property type="entry name" value="Biotin_synth"/>
    <property type="match status" value="1"/>
</dbReference>
<dbReference type="GO" id="GO:0005506">
    <property type="term" value="F:iron ion binding"/>
    <property type="evidence" value="ECO:0007669"/>
    <property type="project" value="UniProtKB-UniRule"/>
</dbReference>
<dbReference type="SFLD" id="SFLDG01278">
    <property type="entry name" value="biotin_synthase_like"/>
    <property type="match status" value="1"/>
</dbReference>
<keyword evidence="11 13" id="KW-0411">Iron-sulfur</keyword>
<keyword evidence="5 13" id="KW-0808">Transferase</keyword>